<organism evidence="2 3">
    <name type="scientific">Caldovatus sediminis</name>
    <dbReference type="NCBI Taxonomy" id="2041189"/>
    <lineage>
        <taxon>Bacteria</taxon>
        <taxon>Pseudomonadati</taxon>
        <taxon>Pseudomonadota</taxon>
        <taxon>Alphaproteobacteria</taxon>
        <taxon>Acetobacterales</taxon>
        <taxon>Roseomonadaceae</taxon>
        <taxon>Caldovatus</taxon>
    </lineage>
</organism>
<gene>
    <name evidence="2" type="ORF">GCM10010964_43500</name>
</gene>
<dbReference type="AlphaFoldDB" id="A0A8J2ZFD3"/>
<proteinExistence type="predicted"/>
<comment type="caution">
    <text evidence="2">The sequence shown here is derived from an EMBL/GenBank/DDBJ whole genome shotgun (WGS) entry which is preliminary data.</text>
</comment>
<keyword evidence="3" id="KW-1185">Reference proteome</keyword>
<reference evidence="2 3" key="1">
    <citation type="journal article" date="2014" name="Int. J. Syst. Evol. Microbiol.">
        <title>Complete genome sequence of Corynebacterium casei LMG S-19264T (=DSM 44701T), isolated from a smear-ripened cheese.</title>
        <authorList>
            <consortium name="US DOE Joint Genome Institute (JGI-PGF)"/>
            <person name="Walter F."/>
            <person name="Albersmeier A."/>
            <person name="Kalinowski J."/>
            <person name="Ruckert C."/>
        </authorList>
    </citation>
    <scope>NUCLEOTIDE SEQUENCE [LARGE SCALE GENOMIC DNA]</scope>
    <source>
        <strain evidence="2 3">CGMCC 1.16330</strain>
    </source>
</reference>
<accession>A0A8J2ZFD3</accession>
<sequence length="181" mass="19923">MSHKRRQGMETAAADLGADGPAMSSRPRIRVQVATGERGIGRERAEAVRYLDAHLVDRMHRAAQITDRQYAAALALLRLYVAAGVQPSMSPPYADAPGRQIPPPASQAEDADQPTPWDRWHRTLRQLSAAHQAVLIALMEGTHPGVRYLATAQAALDAMADAMRIPRDYAWRDPEWEGPAE</sequence>
<evidence type="ECO:0000256" key="1">
    <source>
        <dbReference type="SAM" id="MobiDB-lite"/>
    </source>
</evidence>
<feature type="region of interest" description="Disordered" evidence="1">
    <location>
        <begin position="1"/>
        <end position="25"/>
    </location>
</feature>
<evidence type="ECO:0000313" key="3">
    <source>
        <dbReference type="Proteomes" id="UP000597507"/>
    </source>
</evidence>
<feature type="region of interest" description="Disordered" evidence="1">
    <location>
        <begin position="91"/>
        <end position="115"/>
    </location>
</feature>
<dbReference type="EMBL" id="BMKS01000025">
    <property type="protein sequence ID" value="GGG51610.1"/>
    <property type="molecule type" value="Genomic_DNA"/>
</dbReference>
<evidence type="ECO:0000313" key="2">
    <source>
        <dbReference type="EMBL" id="GGG51610.1"/>
    </source>
</evidence>
<protein>
    <submittedName>
        <fullName evidence="2">Uncharacterized protein</fullName>
    </submittedName>
</protein>
<dbReference type="Proteomes" id="UP000597507">
    <property type="component" value="Unassembled WGS sequence"/>
</dbReference>
<dbReference type="RefSeq" id="WP_188904154.1">
    <property type="nucleotide sequence ID" value="NZ_BMKS01000025.1"/>
</dbReference>
<name>A0A8J2ZFD3_9PROT</name>